<proteinExistence type="predicted"/>
<reference evidence="2" key="1">
    <citation type="journal article" date="2019" name="Int. J. Syst. Evol. Microbiol.">
        <title>The Global Catalogue of Microorganisms (GCM) 10K type strain sequencing project: providing services to taxonomists for standard genome sequencing and annotation.</title>
        <authorList>
            <consortium name="The Broad Institute Genomics Platform"/>
            <consortium name="The Broad Institute Genome Sequencing Center for Infectious Disease"/>
            <person name="Wu L."/>
            <person name="Ma J."/>
        </authorList>
    </citation>
    <scope>NUCLEOTIDE SEQUENCE [LARGE SCALE GENOMIC DNA]</scope>
    <source>
        <strain evidence="2">CCM 8897</strain>
    </source>
</reference>
<dbReference type="SUPFAM" id="SSF53335">
    <property type="entry name" value="S-adenosyl-L-methionine-dependent methyltransferases"/>
    <property type="match status" value="1"/>
</dbReference>
<dbReference type="PANTHER" id="PTHR43460">
    <property type="entry name" value="METHYLTRANSFERASE"/>
    <property type="match status" value="1"/>
</dbReference>
<sequence length="264" mass="29558">MDQVEQWQAESQLAMHGWDFSHLDGRWTNEPLPWDYQAVVKANLKDELMWLDVDTGGGELMDSFGHPTNKTVVTEGWGPNLQLLRAKYATSGVTVIPDPNEDLAQVPADYFDIITNSHGALPVRETAHKLRAGGIFITQQVGATNNFALSRFLDPNYSPAYPDNTLIDACARLQQAGLQIEQQNSAYSKMSFFDVGAIVYYATVIPWEFPNFSVATCLPRLKQLSQLIEANGSVSTFEDRFMIVARKPDENREGRAESRESDSH</sequence>
<dbReference type="GO" id="GO:0032259">
    <property type="term" value="P:methylation"/>
    <property type="evidence" value="ECO:0007669"/>
    <property type="project" value="UniProtKB-KW"/>
</dbReference>
<keyword evidence="1" id="KW-0489">Methyltransferase</keyword>
<dbReference type="GO" id="GO:0008168">
    <property type="term" value="F:methyltransferase activity"/>
    <property type="evidence" value="ECO:0007669"/>
    <property type="project" value="UniProtKB-KW"/>
</dbReference>
<dbReference type="PANTHER" id="PTHR43460:SF1">
    <property type="entry name" value="METHYLTRANSFERASE TYPE 11 DOMAIN-CONTAINING PROTEIN"/>
    <property type="match status" value="1"/>
</dbReference>
<dbReference type="RefSeq" id="WP_125596117.1">
    <property type="nucleotide sequence ID" value="NZ_JBHSSM010000015.1"/>
</dbReference>
<dbReference type="Proteomes" id="UP001596310">
    <property type="component" value="Unassembled WGS sequence"/>
</dbReference>
<organism evidence="1 2">
    <name type="scientific">Lapidilactobacillus achengensis</name>
    <dbReference type="NCBI Taxonomy" id="2486000"/>
    <lineage>
        <taxon>Bacteria</taxon>
        <taxon>Bacillati</taxon>
        <taxon>Bacillota</taxon>
        <taxon>Bacilli</taxon>
        <taxon>Lactobacillales</taxon>
        <taxon>Lactobacillaceae</taxon>
        <taxon>Lapidilactobacillus</taxon>
    </lineage>
</organism>
<evidence type="ECO:0000313" key="1">
    <source>
        <dbReference type="EMBL" id="MFC6315079.1"/>
    </source>
</evidence>
<gene>
    <name evidence="1" type="ORF">ACFQHW_05770</name>
</gene>
<keyword evidence="2" id="KW-1185">Reference proteome</keyword>
<evidence type="ECO:0000313" key="2">
    <source>
        <dbReference type="Proteomes" id="UP001596310"/>
    </source>
</evidence>
<dbReference type="EMBL" id="JBHSSM010000015">
    <property type="protein sequence ID" value="MFC6315079.1"/>
    <property type="molecule type" value="Genomic_DNA"/>
</dbReference>
<comment type="caution">
    <text evidence="1">The sequence shown here is derived from an EMBL/GenBank/DDBJ whole genome shotgun (WGS) entry which is preliminary data.</text>
</comment>
<protein>
    <submittedName>
        <fullName evidence="1">SAM-dependent methyltransferase</fullName>
    </submittedName>
</protein>
<dbReference type="InterPro" id="IPR052939">
    <property type="entry name" value="23S_rRNA_MeTrnsfrase_RlmA"/>
</dbReference>
<keyword evidence="1" id="KW-0808">Transferase</keyword>
<accession>A0ABW1UMA7</accession>
<name>A0ABW1UMA7_9LACO</name>
<dbReference type="InterPro" id="IPR029063">
    <property type="entry name" value="SAM-dependent_MTases_sf"/>
</dbReference>